<evidence type="ECO:0000256" key="2">
    <source>
        <dbReference type="ARBA" id="ARBA00022475"/>
    </source>
</evidence>
<dbReference type="PANTHER" id="PTHR39087:SF2">
    <property type="entry name" value="UPF0104 MEMBRANE PROTEIN MJ1595"/>
    <property type="match status" value="1"/>
</dbReference>
<protein>
    <submittedName>
        <fullName evidence="8">UPF0104 family protein</fullName>
    </submittedName>
</protein>
<feature type="transmembrane region" description="Helical" evidence="7">
    <location>
        <begin position="23"/>
        <end position="44"/>
    </location>
</feature>
<dbReference type="PANTHER" id="PTHR39087">
    <property type="entry name" value="UPF0104 MEMBRANE PROTEIN MJ1595"/>
    <property type="match status" value="1"/>
</dbReference>
<feature type="region of interest" description="Disordered" evidence="6">
    <location>
        <begin position="322"/>
        <end position="348"/>
    </location>
</feature>
<evidence type="ECO:0000256" key="3">
    <source>
        <dbReference type="ARBA" id="ARBA00022692"/>
    </source>
</evidence>
<comment type="caution">
    <text evidence="8">The sequence shown here is derived from an EMBL/GenBank/DDBJ whole genome shotgun (WGS) entry which is preliminary data.</text>
</comment>
<dbReference type="EMBL" id="VTOX01000004">
    <property type="protein sequence ID" value="NKE66759.1"/>
    <property type="molecule type" value="Genomic_DNA"/>
</dbReference>
<feature type="transmembrane region" description="Helical" evidence="7">
    <location>
        <begin position="64"/>
        <end position="85"/>
    </location>
</feature>
<evidence type="ECO:0000256" key="6">
    <source>
        <dbReference type="SAM" id="MobiDB-lite"/>
    </source>
</evidence>
<dbReference type="AlphaFoldDB" id="A0A7X6I733"/>
<dbReference type="Proteomes" id="UP000521868">
    <property type="component" value="Unassembled WGS sequence"/>
</dbReference>
<sequence length="348" mass="38173">MAGRAQAPQAVHRRLRDRSWWPWFKRGLTLLFFVAVAVLLVRYARTLDWKDVFDSVRALPAPALGLAVALAAASHLLYSCFDLLGRHYTGHALRTRTVMAVNFISYAFNLCLGSLVGGVAFRYRLYSKLGLKTGVITRIVSMSMLTNWIGYMLLGGFVFLVHTPELPPTWKMSNYGLQWLGAGLVAVALGYLAACAMAGDRSWTVRGHELYLPPWRMALLQFAMACTNWSLMAGVVYVLLGQRIPYSDVLAVLLIAAVAGVITHVPAGLGVFEFVFVALLSHVVPESRLIGALLGYRAIYYIGPLAVAALLYLAMELRGRRESQHPRSEQGPGTRGSMKSANAREGGG</sequence>
<dbReference type="GO" id="GO:0005886">
    <property type="term" value="C:plasma membrane"/>
    <property type="evidence" value="ECO:0007669"/>
    <property type="project" value="UniProtKB-SubCell"/>
</dbReference>
<keyword evidence="5 7" id="KW-0472">Membrane</keyword>
<reference evidence="8 9" key="1">
    <citation type="journal article" date="2020" name="Nature">
        <title>Bacterial chemolithoautotrophy via manganese oxidation.</title>
        <authorList>
            <person name="Yu H."/>
            <person name="Leadbetter J.R."/>
        </authorList>
    </citation>
    <scope>NUCLEOTIDE SEQUENCE [LARGE SCALE GENOMIC DNA]</scope>
    <source>
        <strain evidence="8 9">RBP-1</strain>
    </source>
</reference>
<name>A0A7X6I733_9BURK</name>
<feature type="transmembrane region" description="Helical" evidence="7">
    <location>
        <begin position="106"/>
        <end position="125"/>
    </location>
</feature>
<keyword evidence="3 7" id="KW-0812">Transmembrane</keyword>
<evidence type="ECO:0000313" key="8">
    <source>
        <dbReference type="EMBL" id="NKE66759.1"/>
    </source>
</evidence>
<feature type="transmembrane region" description="Helical" evidence="7">
    <location>
        <begin position="252"/>
        <end position="278"/>
    </location>
</feature>
<comment type="subcellular location">
    <subcellularLocation>
        <location evidence="1">Cell membrane</location>
        <topology evidence="1">Multi-pass membrane protein</topology>
    </subcellularLocation>
</comment>
<accession>A0A7X6I733</accession>
<evidence type="ECO:0000313" key="9">
    <source>
        <dbReference type="Proteomes" id="UP000521868"/>
    </source>
</evidence>
<evidence type="ECO:0000256" key="1">
    <source>
        <dbReference type="ARBA" id="ARBA00004651"/>
    </source>
</evidence>
<organism evidence="8 9">
    <name type="scientific">Ramlibacter lithotrophicus</name>
    <dbReference type="NCBI Taxonomy" id="2606681"/>
    <lineage>
        <taxon>Bacteria</taxon>
        <taxon>Pseudomonadati</taxon>
        <taxon>Pseudomonadota</taxon>
        <taxon>Betaproteobacteria</taxon>
        <taxon>Burkholderiales</taxon>
        <taxon>Comamonadaceae</taxon>
        <taxon>Ramlibacter</taxon>
    </lineage>
</organism>
<gene>
    <name evidence="8" type="ORF">RAMLITH_13075</name>
</gene>
<evidence type="ECO:0000256" key="5">
    <source>
        <dbReference type="ARBA" id="ARBA00023136"/>
    </source>
</evidence>
<evidence type="ECO:0000256" key="7">
    <source>
        <dbReference type="SAM" id="Phobius"/>
    </source>
</evidence>
<dbReference type="InterPro" id="IPR022791">
    <property type="entry name" value="L-PG_synthase/AglD"/>
</dbReference>
<keyword evidence="4 7" id="KW-1133">Transmembrane helix</keyword>
<feature type="transmembrane region" description="Helical" evidence="7">
    <location>
        <begin position="219"/>
        <end position="240"/>
    </location>
</feature>
<feature type="transmembrane region" description="Helical" evidence="7">
    <location>
        <begin position="175"/>
        <end position="199"/>
    </location>
</feature>
<feature type="transmembrane region" description="Helical" evidence="7">
    <location>
        <begin position="145"/>
        <end position="163"/>
    </location>
</feature>
<evidence type="ECO:0000256" key="4">
    <source>
        <dbReference type="ARBA" id="ARBA00022989"/>
    </source>
</evidence>
<dbReference type="Pfam" id="PF03706">
    <property type="entry name" value="LPG_synthase_TM"/>
    <property type="match status" value="1"/>
</dbReference>
<proteinExistence type="predicted"/>
<keyword evidence="9" id="KW-1185">Reference proteome</keyword>
<keyword evidence="2" id="KW-1003">Cell membrane</keyword>
<feature type="transmembrane region" description="Helical" evidence="7">
    <location>
        <begin position="298"/>
        <end position="315"/>
    </location>
</feature>